<evidence type="ECO:0000256" key="6">
    <source>
        <dbReference type="SAM" id="Phobius"/>
    </source>
</evidence>
<dbReference type="PANTHER" id="PTHR23513">
    <property type="entry name" value="INTEGRAL MEMBRANE EFFLUX PROTEIN-RELATED"/>
    <property type="match status" value="1"/>
</dbReference>
<dbReference type="EMBL" id="CP106878">
    <property type="protein sequence ID" value="WAA08916.1"/>
    <property type="molecule type" value="Genomic_DNA"/>
</dbReference>
<evidence type="ECO:0000313" key="8">
    <source>
        <dbReference type="Proteomes" id="UP001164718"/>
    </source>
</evidence>
<dbReference type="GO" id="GO:0022857">
    <property type="term" value="F:transmembrane transporter activity"/>
    <property type="evidence" value="ECO:0007669"/>
    <property type="project" value="InterPro"/>
</dbReference>
<keyword evidence="5 6" id="KW-0472">Membrane</keyword>
<dbReference type="InterPro" id="IPR011701">
    <property type="entry name" value="MFS"/>
</dbReference>
<organism evidence="7 8">
    <name type="scientific">Fervidibacillus albus</name>
    <dbReference type="NCBI Taxonomy" id="2980026"/>
    <lineage>
        <taxon>Bacteria</taxon>
        <taxon>Bacillati</taxon>
        <taxon>Bacillota</taxon>
        <taxon>Bacilli</taxon>
        <taxon>Bacillales</taxon>
        <taxon>Bacillaceae</taxon>
        <taxon>Fervidibacillus</taxon>
    </lineage>
</organism>
<dbReference type="GO" id="GO:0005886">
    <property type="term" value="C:plasma membrane"/>
    <property type="evidence" value="ECO:0007669"/>
    <property type="project" value="UniProtKB-SubCell"/>
</dbReference>
<feature type="transmembrane region" description="Helical" evidence="6">
    <location>
        <begin position="88"/>
        <end position="104"/>
    </location>
</feature>
<dbReference type="SUPFAM" id="SSF103473">
    <property type="entry name" value="MFS general substrate transporter"/>
    <property type="match status" value="1"/>
</dbReference>
<evidence type="ECO:0000256" key="1">
    <source>
        <dbReference type="ARBA" id="ARBA00004651"/>
    </source>
</evidence>
<dbReference type="Gene3D" id="1.20.1250.20">
    <property type="entry name" value="MFS general substrate transporter like domains"/>
    <property type="match status" value="1"/>
</dbReference>
<dbReference type="Pfam" id="PF07690">
    <property type="entry name" value="MFS_1"/>
    <property type="match status" value="1"/>
</dbReference>
<keyword evidence="4 6" id="KW-1133">Transmembrane helix</keyword>
<dbReference type="PANTHER" id="PTHR23513:SF6">
    <property type="entry name" value="MAJOR FACILITATOR SUPERFAMILY ASSOCIATED DOMAIN-CONTAINING PROTEIN"/>
    <property type="match status" value="1"/>
</dbReference>
<evidence type="ECO:0000256" key="4">
    <source>
        <dbReference type="ARBA" id="ARBA00022989"/>
    </source>
</evidence>
<dbReference type="KEGG" id="faf:OE104_09885"/>
<evidence type="ECO:0000256" key="5">
    <source>
        <dbReference type="ARBA" id="ARBA00023136"/>
    </source>
</evidence>
<reference evidence="7" key="1">
    <citation type="submission" date="2022-09" db="EMBL/GenBank/DDBJ databases">
        <title>Complete Genomes of Fervidibacillus albus and Fervidibacillus halotolerans isolated from tidal flat sediments.</title>
        <authorList>
            <person name="Kwon K.K."/>
            <person name="Yang S.-H."/>
            <person name="Park M.J."/>
            <person name="Oh H.-M."/>
        </authorList>
    </citation>
    <scope>NUCLEOTIDE SEQUENCE</scope>
    <source>
        <strain evidence="7">MEBiC13591</strain>
    </source>
</reference>
<keyword evidence="8" id="KW-1185">Reference proteome</keyword>
<dbReference type="InterPro" id="IPR036259">
    <property type="entry name" value="MFS_trans_sf"/>
</dbReference>
<accession>A0A9E8LSV3</accession>
<comment type="subcellular location">
    <subcellularLocation>
        <location evidence="1">Cell membrane</location>
        <topology evidence="1">Multi-pass membrane protein</topology>
    </subcellularLocation>
</comment>
<gene>
    <name evidence="7" type="ORF">OE104_09885</name>
</gene>
<dbReference type="AlphaFoldDB" id="A0A9E8LSV3"/>
<evidence type="ECO:0000256" key="2">
    <source>
        <dbReference type="ARBA" id="ARBA00022475"/>
    </source>
</evidence>
<feature type="transmembrane region" description="Helical" evidence="6">
    <location>
        <begin position="21"/>
        <end position="45"/>
    </location>
</feature>
<proteinExistence type="predicted"/>
<dbReference type="Proteomes" id="UP001164718">
    <property type="component" value="Chromosome"/>
</dbReference>
<protein>
    <submittedName>
        <fullName evidence="7">MFS transporter</fullName>
    </submittedName>
</protein>
<evidence type="ECO:0000313" key="7">
    <source>
        <dbReference type="EMBL" id="WAA08916.1"/>
    </source>
</evidence>
<evidence type="ECO:0000256" key="3">
    <source>
        <dbReference type="ARBA" id="ARBA00022692"/>
    </source>
</evidence>
<keyword evidence="2" id="KW-1003">Cell membrane</keyword>
<feature type="transmembrane region" description="Helical" evidence="6">
    <location>
        <begin position="51"/>
        <end position="76"/>
    </location>
</feature>
<feature type="transmembrane region" description="Helical" evidence="6">
    <location>
        <begin position="165"/>
        <end position="186"/>
    </location>
</feature>
<sequence>MDQSLEKQKEVQIPIRRNMPLVVSFSTLEQIADAIFTLCLSWFVLERTGSAFITSTIIAIRYIVNVFAGPLIGVFVDRAHPKKAMVKSYIVLAIIGFILIFFYLVLEDFIIVSIMAMVVLNDIAQTFIIPSRRRILPDLVGTERIAVVNGFIASAGQGGALFGKAIGGLLLSVIGIIGVLLTHSVIF</sequence>
<keyword evidence="3 6" id="KW-0812">Transmembrane</keyword>
<name>A0A9E8LSV3_9BACI</name>
<dbReference type="RefSeq" id="WP_275416701.1">
    <property type="nucleotide sequence ID" value="NZ_CP106878.1"/>
</dbReference>